<keyword evidence="2" id="KW-1185">Reference proteome</keyword>
<protein>
    <recommendedName>
        <fullName evidence="3">ACT domain-containing protein</fullName>
    </recommendedName>
</protein>
<evidence type="ECO:0008006" key="3">
    <source>
        <dbReference type="Google" id="ProtNLM"/>
    </source>
</evidence>
<sequence>MIIDRESYKMSETERVLNFSIEDTDQLVEIIKGLTKLNVDVEADSTPSSIKITLQGPEHKVRNSVQKIQKLVEESKN</sequence>
<accession>A0A133UVG5</accession>
<evidence type="ECO:0000313" key="1">
    <source>
        <dbReference type="EMBL" id="KXA98120.1"/>
    </source>
</evidence>
<dbReference type="Proteomes" id="UP000070463">
    <property type="component" value="Unassembled WGS sequence"/>
</dbReference>
<gene>
    <name evidence="1" type="ORF">AKJ37_01260</name>
</gene>
<evidence type="ECO:0000313" key="2">
    <source>
        <dbReference type="Proteomes" id="UP000070463"/>
    </source>
</evidence>
<proteinExistence type="predicted"/>
<reference evidence="1 2" key="1">
    <citation type="journal article" date="2016" name="Sci. Rep.">
        <title>Metabolic traits of an uncultured archaeal lineage -MSBL1- from brine pools of the Red Sea.</title>
        <authorList>
            <person name="Mwirichia R."/>
            <person name="Alam I."/>
            <person name="Rashid M."/>
            <person name="Vinu M."/>
            <person name="Ba-Alawi W."/>
            <person name="Anthony Kamau A."/>
            <person name="Kamanda Ngugi D."/>
            <person name="Goker M."/>
            <person name="Klenk H.P."/>
            <person name="Bajic V."/>
            <person name="Stingl U."/>
        </authorList>
    </citation>
    <scope>NUCLEOTIDE SEQUENCE [LARGE SCALE GENOMIC DNA]</scope>
    <source>
        <strain evidence="1">SCGC-AAA259I09</strain>
    </source>
</reference>
<dbReference type="EMBL" id="LHXR01000008">
    <property type="protein sequence ID" value="KXA98120.1"/>
    <property type="molecule type" value="Genomic_DNA"/>
</dbReference>
<organism evidence="1 2">
    <name type="scientific">candidate division MSBL1 archaeon SCGC-AAA259I09</name>
    <dbReference type="NCBI Taxonomy" id="1698267"/>
    <lineage>
        <taxon>Archaea</taxon>
        <taxon>Methanobacteriati</taxon>
        <taxon>Methanobacteriota</taxon>
        <taxon>candidate division MSBL1</taxon>
    </lineage>
</organism>
<name>A0A133UVG5_9EURY</name>
<comment type="caution">
    <text evidence="1">The sequence shown here is derived from an EMBL/GenBank/DDBJ whole genome shotgun (WGS) entry which is preliminary data.</text>
</comment>
<dbReference type="AlphaFoldDB" id="A0A133UVG5"/>